<dbReference type="GO" id="GO:1902936">
    <property type="term" value="F:phosphatidylinositol bisphosphate binding"/>
    <property type="evidence" value="ECO:0007669"/>
    <property type="project" value="TreeGrafter"/>
</dbReference>
<dbReference type="InterPro" id="IPR036273">
    <property type="entry name" value="CRAL/TRIO_N_dom_sf"/>
</dbReference>
<dbReference type="Gene3D" id="3.40.525.10">
    <property type="entry name" value="CRAL-TRIO lipid binding domain"/>
    <property type="match status" value="1"/>
</dbReference>
<gene>
    <name evidence="1" type="primary">Rlbp1_0</name>
    <name evidence="1" type="ORF">NPIL_485221</name>
</gene>
<comment type="caution">
    <text evidence="1">The sequence shown here is derived from an EMBL/GenBank/DDBJ whole genome shotgun (WGS) entry which is preliminary data.</text>
</comment>
<organism evidence="1 2">
    <name type="scientific">Nephila pilipes</name>
    <name type="common">Giant wood spider</name>
    <name type="synonym">Nephila maculata</name>
    <dbReference type="NCBI Taxonomy" id="299642"/>
    <lineage>
        <taxon>Eukaryota</taxon>
        <taxon>Metazoa</taxon>
        <taxon>Ecdysozoa</taxon>
        <taxon>Arthropoda</taxon>
        <taxon>Chelicerata</taxon>
        <taxon>Arachnida</taxon>
        <taxon>Araneae</taxon>
        <taxon>Araneomorphae</taxon>
        <taxon>Entelegynae</taxon>
        <taxon>Araneoidea</taxon>
        <taxon>Nephilidae</taxon>
        <taxon>Nephila</taxon>
    </lineage>
</organism>
<accession>A0A8X6T0X0</accession>
<dbReference type="InterPro" id="IPR036865">
    <property type="entry name" value="CRAL-TRIO_dom_sf"/>
</dbReference>
<keyword evidence="2" id="KW-1185">Reference proteome</keyword>
<dbReference type="GO" id="GO:0016020">
    <property type="term" value="C:membrane"/>
    <property type="evidence" value="ECO:0007669"/>
    <property type="project" value="TreeGrafter"/>
</dbReference>
<dbReference type="OrthoDB" id="6431874at2759"/>
<dbReference type="SUPFAM" id="SSF46938">
    <property type="entry name" value="CRAL/TRIO N-terminal domain"/>
    <property type="match status" value="1"/>
</dbReference>
<sequence length="274" mass="31918">MVSLSQGIKRTVIQRNLSNADRLHYLRDMSSSSVKLIQECNEILPFEMKYLPDFVLKKLKEELKETPEKKRKSLLELKKMLDADDELTGGVDFHEDFLTQYLRHSKYDIQKAFYHIRNILLLRKKERTLFDGIPDELFITKDSPKFFLLLPKRCPEGCTVVILQYGKKPFGKIAAYGAKWQRCLPCIKLSNGAYVTYKSGSRRGMLASSNGRRRKRAAAKYISIPVLRSYFRDHLFPRAILYSTEYVEGDIREMTYGKIVLAKPMQTNKYHVSD</sequence>
<dbReference type="PANTHER" id="PTHR10174:SF208">
    <property type="entry name" value="CRAL-TRIO DOMAIN-CONTAINING PROTEIN DDB_G0278031"/>
    <property type="match status" value="1"/>
</dbReference>
<protein>
    <submittedName>
        <fullName evidence="1">Retinaldehyde-binding protein 1</fullName>
    </submittedName>
</protein>
<dbReference type="PANTHER" id="PTHR10174">
    <property type="entry name" value="ALPHA-TOCOPHEROL TRANSFER PROTEIN-RELATED"/>
    <property type="match status" value="1"/>
</dbReference>
<dbReference type="EMBL" id="BMAW01095915">
    <property type="protein sequence ID" value="GFS72543.1"/>
    <property type="molecule type" value="Genomic_DNA"/>
</dbReference>
<name>A0A8X6T0X0_NEPPI</name>
<proteinExistence type="predicted"/>
<dbReference type="Proteomes" id="UP000887013">
    <property type="component" value="Unassembled WGS sequence"/>
</dbReference>
<evidence type="ECO:0000313" key="1">
    <source>
        <dbReference type="EMBL" id="GFS72543.1"/>
    </source>
</evidence>
<reference evidence="1" key="1">
    <citation type="submission" date="2020-08" db="EMBL/GenBank/DDBJ databases">
        <title>Multicomponent nature underlies the extraordinary mechanical properties of spider dragline silk.</title>
        <authorList>
            <person name="Kono N."/>
            <person name="Nakamura H."/>
            <person name="Mori M."/>
            <person name="Yoshida Y."/>
            <person name="Ohtoshi R."/>
            <person name="Malay A.D."/>
            <person name="Moran D.A.P."/>
            <person name="Tomita M."/>
            <person name="Numata K."/>
            <person name="Arakawa K."/>
        </authorList>
    </citation>
    <scope>NUCLEOTIDE SEQUENCE</scope>
</reference>
<evidence type="ECO:0000313" key="2">
    <source>
        <dbReference type="Proteomes" id="UP000887013"/>
    </source>
</evidence>
<dbReference type="AlphaFoldDB" id="A0A8X6T0X0"/>